<name>A0A2R6C631_9ARCH</name>
<proteinExistence type="predicted"/>
<sequence>MLIAQVIKRGWYIDYKVRFIGDVPTRYIPFIEKIGEEKYGTDNMCYIILRLRRMGTSDFRGGTGLRTVGSEEEEATDSRINGGIGGSDFGSLRGSGAPLTDGRGGFLWWCVGKEDSVVSPLSTRWGRVYVVDQRQLIKLDIDVDVHFYDPNLILEKKLEMLRSLGYKEEDAWWEHSPSKKHIHILIVLTDPIPVKELFDLQFLLGDDPKRAEFNYLRYSVMGENAIHFNVLYKYKRSLTFSDKFKAILRHWFRSKQYSKKRKEGQIT</sequence>
<protein>
    <submittedName>
        <fullName evidence="1">Uncharacterized protein</fullName>
    </submittedName>
</protein>
<reference evidence="1 2" key="1">
    <citation type="submission" date="2017-04" db="EMBL/GenBank/DDBJ databases">
        <title>Novel microbial lineages endemic to geothermal iron-oxide mats fill important gaps in the evolutionary history of Archaea.</title>
        <authorList>
            <person name="Jay Z.J."/>
            <person name="Beam J.P."/>
            <person name="Dlakic M."/>
            <person name="Rusch D.B."/>
            <person name="Kozubal M.A."/>
            <person name="Inskeep W.P."/>
        </authorList>
    </citation>
    <scope>NUCLEOTIDE SEQUENCE [LARGE SCALE GENOMIC DNA]</scope>
    <source>
        <strain evidence="1">BE_D</strain>
    </source>
</reference>
<dbReference type="Proteomes" id="UP000242015">
    <property type="component" value="Unassembled WGS sequence"/>
</dbReference>
<dbReference type="AlphaFoldDB" id="A0A2R6C631"/>
<dbReference type="EMBL" id="NEXF01000513">
    <property type="protein sequence ID" value="PSO06369.1"/>
    <property type="molecule type" value="Genomic_DNA"/>
</dbReference>
<organism evidence="1 2">
    <name type="scientific">Candidatus Marsarchaeota G2 archaeon BE_D</name>
    <dbReference type="NCBI Taxonomy" id="1978158"/>
    <lineage>
        <taxon>Archaea</taxon>
        <taxon>Candidatus Marsarchaeota</taxon>
        <taxon>Candidatus Marsarchaeota group 2</taxon>
    </lineage>
</organism>
<evidence type="ECO:0000313" key="2">
    <source>
        <dbReference type="Proteomes" id="UP000242015"/>
    </source>
</evidence>
<gene>
    <name evidence="1" type="ORF">B9Q04_16405</name>
</gene>
<accession>A0A2R6C631</accession>
<evidence type="ECO:0000313" key="1">
    <source>
        <dbReference type="EMBL" id="PSO06369.1"/>
    </source>
</evidence>
<comment type="caution">
    <text evidence="1">The sequence shown here is derived from an EMBL/GenBank/DDBJ whole genome shotgun (WGS) entry which is preliminary data.</text>
</comment>